<proteinExistence type="predicted"/>
<keyword evidence="1" id="KW-1133">Transmembrane helix</keyword>
<keyword evidence="1" id="KW-0812">Transmembrane</keyword>
<reference evidence="2 3" key="1">
    <citation type="submission" date="2017-03" db="EMBL/GenBank/DDBJ databases">
        <title>Complete genome sequence of Blastomonas fulva degrading microcsystin LR.</title>
        <authorList>
            <person name="Lee H.-g."/>
            <person name="Jin L."/>
            <person name="oh H.-M."/>
        </authorList>
    </citation>
    <scope>NUCLEOTIDE SEQUENCE [LARGE SCALE GENOMIC DNA]</scope>
    <source>
        <strain evidence="2 3">T2</strain>
    </source>
</reference>
<evidence type="ECO:0000313" key="2">
    <source>
        <dbReference type="EMBL" id="ASR52678.1"/>
    </source>
</evidence>
<dbReference type="Proteomes" id="UP000258016">
    <property type="component" value="Chromosome"/>
</dbReference>
<organism evidence="2 3">
    <name type="scientific">Blastomonas fulva</name>
    <dbReference type="NCBI Taxonomy" id="1550728"/>
    <lineage>
        <taxon>Bacteria</taxon>
        <taxon>Pseudomonadati</taxon>
        <taxon>Pseudomonadota</taxon>
        <taxon>Alphaproteobacteria</taxon>
        <taxon>Sphingomonadales</taxon>
        <taxon>Sphingomonadaceae</taxon>
        <taxon>Blastomonas</taxon>
    </lineage>
</organism>
<evidence type="ECO:0000256" key="1">
    <source>
        <dbReference type="SAM" id="Phobius"/>
    </source>
</evidence>
<evidence type="ECO:0000313" key="3">
    <source>
        <dbReference type="Proteomes" id="UP000258016"/>
    </source>
</evidence>
<accession>A0ABN5B7W4</accession>
<sequence>MKLLLALLAILTGFSVTDGVRVAEPAIAEGDGALRGAWNSDDVRPNVAIAAVLLVAVALPLVLASMPAMRWAPKPTRRALALTVHRSDRLLQ</sequence>
<keyword evidence="3" id="KW-1185">Reference proteome</keyword>
<gene>
    <name evidence="2" type="ORF">B5J99_15425</name>
</gene>
<dbReference type="EMBL" id="CP020083">
    <property type="protein sequence ID" value="ASR52678.1"/>
    <property type="molecule type" value="Genomic_DNA"/>
</dbReference>
<keyword evidence="1" id="KW-0472">Membrane</keyword>
<name>A0ABN5B7W4_9SPHN</name>
<feature type="transmembrane region" description="Helical" evidence="1">
    <location>
        <begin position="47"/>
        <end position="68"/>
    </location>
</feature>
<protein>
    <submittedName>
        <fullName evidence="2">Uncharacterized protein</fullName>
    </submittedName>
</protein>
<dbReference type="RefSeq" id="WP_069050096.1">
    <property type="nucleotide sequence ID" value="NZ_CP020083.1"/>
</dbReference>
<dbReference type="GeneID" id="303486977"/>